<evidence type="ECO:0000256" key="1">
    <source>
        <dbReference type="ARBA" id="ARBA00022679"/>
    </source>
</evidence>
<dbReference type="Proteomes" id="UP001196765">
    <property type="component" value="Unassembled WGS sequence"/>
</dbReference>
<dbReference type="AlphaFoldDB" id="A0AAW4N2P7"/>
<dbReference type="PANTHER" id="PTHR36449">
    <property type="entry name" value="ACETYLTRANSFERASE-RELATED"/>
    <property type="match status" value="1"/>
</dbReference>
<proteinExistence type="predicted"/>
<feature type="domain" description="N-acetyltransferase" evidence="3">
    <location>
        <begin position="102"/>
        <end position="167"/>
    </location>
</feature>
<evidence type="ECO:0000256" key="2">
    <source>
        <dbReference type="ARBA" id="ARBA00023315"/>
    </source>
</evidence>
<evidence type="ECO:0000313" key="5">
    <source>
        <dbReference type="Proteomes" id="UP001196765"/>
    </source>
</evidence>
<evidence type="ECO:0000259" key="3">
    <source>
        <dbReference type="Pfam" id="PF13673"/>
    </source>
</evidence>
<dbReference type="PANTHER" id="PTHR36449:SF1">
    <property type="entry name" value="ACETYLTRANSFERASE"/>
    <property type="match status" value="1"/>
</dbReference>
<dbReference type="EMBL" id="JAHOEI010000100">
    <property type="protein sequence ID" value="MBV3389107.1"/>
    <property type="molecule type" value="Genomic_DNA"/>
</dbReference>
<dbReference type="GO" id="GO:0016747">
    <property type="term" value="F:acyltransferase activity, transferring groups other than amino-acyl groups"/>
    <property type="evidence" value="ECO:0007669"/>
    <property type="project" value="InterPro"/>
</dbReference>
<dbReference type="Pfam" id="PF13673">
    <property type="entry name" value="Acetyltransf_10"/>
    <property type="match status" value="1"/>
</dbReference>
<keyword evidence="2" id="KW-0012">Acyltransferase</keyword>
<dbReference type="InterPro" id="IPR000182">
    <property type="entry name" value="GNAT_dom"/>
</dbReference>
<evidence type="ECO:0000313" key="4">
    <source>
        <dbReference type="EMBL" id="MBV3389107.1"/>
    </source>
</evidence>
<organism evidence="4 5">
    <name type="scientific">Segatella copri</name>
    <dbReference type="NCBI Taxonomy" id="165179"/>
    <lineage>
        <taxon>Bacteria</taxon>
        <taxon>Pseudomonadati</taxon>
        <taxon>Bacteroidota</taxon>
        <taxon>Bacteroidia</taxon>
        <taxon>Bacteroidales</taxon>
        <taxon>Prevotellaceae</taxon>
        <taxon>Segatella</taxon>
    </lineage>
</organism>
<name>A0AAW4N2P7_9BACT</name>
<keyword evidence="1" id="KW-0808">Transferase</keyword>
<gene>
    <name evidence="4" type="ORF">KSW82_15375</name>
</gene>
<dbReference type="RefSeq" id="WP_217743809.1">
    <property type="nucleotide sequence ID" value="NZ_JAHOEI010000100.1"/>
</dbReference>
<reference evidence="4" key="1">
    <citation type="submission" date="2021-06" db="EMBL/GenBank/DDBJ databases">
        <title>Collection of gut derived symbiotic bacterial strains cultured from healthy donors.</title>
        <authorList>
            <person name="Lin H."/>
            <person name="Littmann E."/>
            <person name="Pamer E.G."/>
        </authorList>
    </citation>
    <scope>NUCLEOTIDE SEQUENCE</scope>
    <source>
        <strain evidence="4">MSK.21.74</strain>
    </source>
</reference>
<sequence length="179" mass="20660">MALDKNNIIYRRLDEHEDIKCFDCGDEDLNDFIKNDAPLYYKSRLSTSYILEDKTTGEVIGYFSLAHDRISLTDFPSNSSYNRFRKKFFAQGKMFKSYPAIKICRLATSLNYRGEGIGSMIINMIIASYQQDNKAGCRFVTVDAYASALPFYYNQGFMPLSKEDEGADTRLLYFDLKQL</sequence>
<protein>
    <submittedName>
        <fullName evidence="4">GNAT family N-acetyltransferase</fullName>
    </submittedName>
</protein>
<comment type="caution">
    <text evidence="4">The sequence shown here is derived from an EMBL/GenBank/DDBJ whole genome shotgun (WGS) entry which is preliminary data.</text>
</comment>
<accession>A0AAW4N2P7</accession>